<keyword evidence="2" id="KW-0521">NADP</keyword>
<dbReference type="InterPro" id="IPR036291">
    <property type="entry name" value="NAD(P)-bd_dom_sf"/>
</dbReference>
<dbReference type="InterPro" id="IPR002347">
    <property type="entry name" value="SDR_fam"/>
</dbReference>
<dbReference type="Proteomes" id="UP000284706">
    <property type="component" value="Unassembled WGS sequence"/>
</dbReference>
<dbReference type="STRING" id="231916.A0A409Y3L6"/>
<dbReference type="GO" id="GO:0016491">
    <property type="term" value="F:oxidoreductase activity"/>
    <property type="evidence" value="ECO:0007669"/>
    <property type="project" value="UniProtKB-KW"/>
</dbReference>
<dbReference type="PANTHER" id="PTHR44169">
    <property type="entry name" value="NADPH-DEPENDENT 1-ACYLDIHYDROXYACETONE PHOSPHATE REDUCTASE"/>
    <property type="match status" value="1"/>
</dbReference>
<proteinExistence type="inferred from homology"/>
<evidence type="ECO:0000256" key="3">
    <source>
        <dbReference type="ARBA" id="ARBA00023002"/>
    </source>
</evidence>
<comment type="caution">
    <text evidence="5">The sequence shown here is derived from an EMBL/GenBank/DDBJ whole genome shotgun (WGS) entry which is preliminary data.</text>
</comment>
<evidence type="ECO:0000256" key="1">
    <source>
        <dbReference type="ARBA" id="ARBA00006484"/>
    </source>
</evidence>
<dbReference type="CDD" id="cd05374">
    <property type="entry name" value="17beta-HSD-like_SDR_c"/>
    <property type="match status" value="1"/>
</dbReference>
<organism evidence="5 6">
    <name type="scientific">Gymnopilus dilepis</name>
    <dbReference type="NCBI Taxonomy" id="231916"/>
    <lineage>
        <taxon>Eukaryota</taxon>
        <taxon>Fungi</taxon>
        <taxon>Dikarya</taxon>
        <taxon>Basidiomycota</taxon>
        <taxon>Agaricomycotina</taxon>
        <taxon>Agaricomycetes</taxon>
        <taxon>Agaricomycetidae</taxon>
        <taxon>Agaricales</taxon>
        <taxon>Agaricineae</taxon>
        <taxon>Hymenogastraceae</taxon>
        <taxon>Gymnopilus</taxon>
    </lineage>
</organism>
<dbReference type="PRINTS" id="PR00080">
    <property type="entry name" value="SDRFAMILY"/>
</dbReference>
<dbReference type="PRINTS" id="PR00081">
    <property type="entry name" value="GDHRDH"/>
</dbReference>
<protein>
    <submittedName>
        <fullName evidence="5">Uncharacterized protein</fullName>
    </submittedName>
</protein>
<dbReference type="PANTHER" id="PTHR44169:SF6">
    <property type="entry name" value="NADPH-DEPENDENT 1-ACYLDIHYDROXYACETONE PHOSPHATE REDUCTASE"/>
    <property type="match status" value="1"/>
</dbReference>
<name>A0A409Y3L6_9AGAR</name>
<evidence type="ECO:0000256" key="4">
    <source>
        <dbReference type="RuleBase" id="RU000363"/>
    </source>
</evidence>
<dbReference type="InterPro" id="IPR020904">
    <property type="entry name" value="Sc_DH/Rdtase_CS"/>
</dbReference>
<reference evidence="5 6" key="1">
    <citation type="journal article" date="2018" name="Evol. Lett.">
        <title>Horizontal gene cluster transfer increased hallucinogenic mushroom diversity.</title>
        <authorList>
            <person name="Reynolds H.T."/>
            <person name="Vijayakumar V."/>
            <person name="Gluck-Thaler E."/>
            <person name="Korotkin H.B."/>
            <person name="Matheny P.B."/>
            <person name="Slot J.C."/>
        </authorList>
    </citation>
    <scope>NUCLEOTIDE SEQUENCE [LARGE SCALE GENOMIC DNA]</scope>
    <source>
        <strain evidence="5 6">SRW20</strain>
    </source>
</reference>
<comment type="similarity">
    <text evidence="1 4">Belongs to the short-chain dehydrogenases/reductases (SDR) family.</text>
</comment>
<dbReference type="InParanoid" id="A0A409Y3L6"/>
<keyword evidence="3" id="KW-0560">Oxidoreductase</keyword>
<dbReference type="AlphaFoldDB" id="A0A409Y3L6"/>
<dbReference type="OrthoDB" id="2102561at2759"/>
<dbReference type="EMBL" id="NHYE01001223">
    <property type="protein sequence ID" value="PPQ97589.1"/>
    <property type="molecule type" value="Genomic_DNA"/>
</dbReference>
<gene>
    <name evidence="5" type="ORF">CVT26_002317</name>
</gene>
<sequence>MSRVVLVTGSSTGGIGYALCEEFAKKGCKVYATARNISKIADFPESLPVQVEKLELDVNNDESIAKALAYVEEKEGRLDVLVNNAGVTAPGPLIEVPIELVKDVYETNVFAILRLCRAAVPLMNKHNSGNIINIGSIVGEMYVSSPTSPFTRIYSPHLTPSHPPPSPVPWSGVYASSKAAVYMLSEILSMELSPFNITVTHIAPGAIKSNIAANCASRITLSPTSLYERYAPFIQKRVDSSQGPNAMDTREFARRVVGNAMRRRPGRYLTLGGSARMFSVLKWLPRGFVLWMMWRMFSPRK</sequence>
<dbReference type="PROSITE" id="PS00061">
    <property type="entry name" value="ADH_SHORT"/>
    <property type="match status" value="1"/>
</dbReference>
<evidence type="ECO:0000256" key="2">
    <source>
        <dbReference type="ARBA" id="ARBA00022857"/>
    </source>
</evidence>
<keyword evidence="6" id="KW-1185">Reference proteome</keyword>
<evidence type="ECO:0000313" key="5">
    <source>
        <dbReference type="EMBL" id="PPQ97589.1"/>
    </source>
</evidence>
<dbReference type="SUPFAM" id="SSF51735">
    <property type="entry name" value="NAD(P)-binding Rossmann-fold domains"/>
    <property type="match status" value="1"/>
</dbReference>
<accession>A0A409Y3L6</accession>
<dbReference type="Pfam" id="PF00106">
    <property type="entry name" value="adh_short"/>
    <property type="match status" value="2"/>
</dbReference>
<evidence type="ECO:0000313" key="6">
    <source>
        <dbReference type="Proteomes" id="UP000284706"/>
    </source>
</evidence>
<dbReference type="Gene3D" id="3.40.50.720">
    <property type="entry name" value="NAD(P)-binding Rossmann-like Domain"/>
    <property type="match status" value="1"/>
</dbReference>
<dbReference type="GO" id="GO:0005783">
    <property type="term" value="C:endoplasmic reticulum"/>
    <property type="evidence" value="ECO:0007669"/>
    <property type="project" value="TreeGrafter"/>
</dbReference>
<dbReference type="FunCoup" id="A0A409Y3L6">
    <property type="interactions" value="86"/>
</dbReference>